<reference evidence="2" key="1">
    <citation type="submission" date="2015-10" db="EMBL/GenBank/DDBJ databases">
        <authorList>
            <person name="Gilbert D.G."/>
        </authorList>
    </citation>
    <scope>NUCLEOTIDE SEQUENCE</scope>
</reference>
<feature type="region of interest" description="Disordered" evidence="1">
    <location>
        <begin position="1"/>
        <end position="27"/>
    </location>
</feature>
<name>A0A160TNA9_9ZZZZ</name>
<feature type="region of interest" description="Disordered" evidence="1">
    <location>
        <begin position="259"/>
        <end position="294"/>
    </location>
</feature>
<evidence type="ECO:0000256" key="1">
    <source>
        <dbReference type="SAM" id="MobiDB-lite"/>
    </source>
</evidence>
<proteinExistence type="predicted"/>
<dbReference type="AlphaFoldDB" id="A0A160TNA9"/>
<dbReference type="EMBL" id="CZQE01000345">
    <property type="protein sequence ID" value="CUS46171.1"/>
    <property type="molecule type" value="Genomic_DNA"/>
</dbReference>
<gene>
    <name evidence="2" type="ORF">MGWOODY_Smn1636</name>
</gene>
<sequence length="294" mass="31731">MRAGEGIAGGLRRGCSPSPTSQLPFVPSSDRACRERVSRDGRFIRHLRLDARSRYGYAYLIATRHERICTPASLRGRYRSWEKQVLPAQGSRARVAVRVRLKMREERILSAAPARSPTRPPNGSILWVAGWGSGPVPQCAHGRILKQTLSQADAKWGPASLPTPCRRTSTRLAPPGRHLRLLVSAACSTRAANGPRLRISVTGAGRDTLSGLNTAVSGGQLDSQAETRQSRLGHYLRITFHPLPGSASPAFTANALSMSRGRERAPGTPFPACPPSLRSRDGGPSCTVRHSPGT</sequence>
<protein>
    <submittedName>
        <fullName evidence="2">Uncharacterized protein</fullName>
    </submittedName>
</protein>
<feature type="compositionally biased region" description="Gly residues" evidence="1">
    <location>
        <begin position="1"/>
        <end position="12"/>
    </location>
</feature>
<accession>A0A160TNA9</accession>
<organism evidence="2">
    <name type="scientific">hydrothermal vent metagenome</name>
    <dbReference type="NCBI Taxonomy" id="652676"/>
    <lineage>
        <taxon>unclassified sequences</taxon>
        <taxon>metagenomes</taxon>
        <taxon>ecological metagenomes</taxon>
    </lineage>
</organism>
<evidence type="ECO:0000313" key="2">
    <source>
        <dbReference type="EMBL" id="CUS46171.1"/>
    </source>
</evidence>